<reference evidence="1 2" key="1">
    <citation type="submission" date="2016-07" db="EMBL/GenBank/DDBJ databases">
        <title>Complete genome sequence of the Lentzea guizhouensis DHS C013.</title>
        <authorList>
            <person name="Cao C."/>
        </authorList>
    </citation>
    <scope>NUCLEOTIDE SEQUENCE [LARGE SCALE GENOMIC DNA]</scope>
    <source>
        <strain evidence="1 2">DHS C013</strain>
    </source>
</reference>
<dbReference type="PANTHER" id="PTHR10098">
    <property type="entry name" value="RAPSYN-RELATED"/>
    <property type="match status" value="1"/>
</dbReference>
<organism evidence="1 2">
    <name type="scientific">Lentzea guizhouensis</name>
    <dbReference type="NCBI Taxonomy" id="1586287"/>
    <lineage>
        <taxon>Bacteria</taxon>
        <taxon>Bacillati</taxon>
        <taxon>Actinomycetota</taxon>
        <taxon>Actinomycetes</taxon>
        <taxon>Pseudonocardiales</taxon>
        <taxon>Pseudonocardiaceae</taxon>
        <taxon>Lentzea</taxon>
    </lineage>
</organism>
<dbReference type="SUPFAM" id="SSF48452">
    <property type="entry name" value="TPR-like"/>
    <property type="match status" value="2"/>
</dbReference>
<evidence type="ECO:0008006" key="3">
    <source>
        <dbReference type="Google" id="ProtNLM"/>
    </source>
</evidence>
<gene>
    <name evidence="1" type="ORF">BBK82_06550</name>
</gene>
<evidence type="ECO:0000313" key="1">
    <source>
        <dbReference type="EMBL" id="ANZ35794.1"/>
    </source>
</evidence>
<proteinExistence type="predicted"/>
<dbReference type="RefSeq" id="WP_065914202.1">
    <property type="nucleotide sequence ID" value="NZ_CP016793.1"/>
</dbReference>
<dbReference type="KEGG" id="led:BBK82_06550"/>
<accession>A0A1B2HDI4</accession>
<name>A0A1B2HDI4_9PSEU</name>
<dbReference type="Pfam" id="PF13424">
    <property type="entry name" value="TPR_12"/>
    <property type="match status" value="2"/>
</dbReference>
<evidence type="ECO:0000313" key="2">
    <source>
        <dbReference type="Proteomes" id="UP000093053"/>
    </source>
</evidence>
<protein>
    <recommendedName>
        <fullName evidence="3">MalT-like TPR region domain-containing protein</fullName>
    </recommendedName>
</protein>
<dbReference type="Proteomes" id="UP000093053">
    <property type="component" value="Chromosome"/>
</dbReference>
<dbReference type="STRING" id="1586287.BBK82_06550"/>
<dbReference type="Gene3D" id="1.25.40.10">
    <property type="entry name" value="Tetratricopeptide repeat domain"/>
    <property type="match status" value="2"/>
</dbReference>
<dbReference type="AlphaFoldDB" id="A0A1B2HDI4"/>
<sequence length="446" mass="48182">MCLRSRIAETAADLSPHARRLLGLLAAVDAAQLPGWAPRVAFGDVRGESAVDELVSAHLVQTAGRSYAVPPLVREFAAGHVDGTDAVRRVLGGWLHLVDLAHKADYGGDFTVVRGHAHREVVRPGPELLAEPLAWLESERVNLGEAVALAAAAGLDEQAWELAHRLVTLFEHRADHEGWLRTHDLALAATEKAGNARGSAVLRCSLASLHISQSRFDLAHELTVAAKDVFEDLGDLAGLGIAYRNLGVVSRSSDDLAGARRWDRRALAAFERTGDRVGQATVLQNLAQVDLCRNDLRGAFDRLEAALRVCGDAGPARVRAQIRHRLGEVLFAQGRHDQAFDVLTEALGLVRGVRDRRGESFVLHLLGRTEFARGRLGSARTLLQESAAICDATFDVVNAARSRLELVHVLRAGGDDVLADEVEAGARAVYAEFGLETLDGDMIFRA</sequence>
<dbReference type="InterPro" id="IPR011990">
    <property type="entry name" value="TPR-like_helical_dom_sf"/>
</dbReference>
<dbReference type="EMBL" id="CP016793">
    <property type="protein sequence ID" value="ANZ35794.1"/>
    <property type="molecule type" value="Genomic_DNA"/>
</dbReference>
<keyword evidence="2" id="KW-1185">Reference proteome</keyword>